<dbReference type="SUPFAM" id="SSF82051">
    <property type="entry name" value="Obg GTP-binding protein N-terminal domain"/>
    <property type="match status" value="1"/>
</dbReference>
<name>A0A9D1XZZ7_9FIRM</name>
<dbReference type="InterPro" id="IPR031167">
    <property type="entry name" value="G_OBG"/>
</dbReference>
<dbReference type="InterPro" id="IPR015349">
    <property type="entry name" value="OCT_dom"/>
</dbReference>
<comment type="function">
    <text evidence="9">An essential GTPase which binds GTP, GDP and possibly (p)ppGpp with moderate affinity, with high nucleotide exchange rates and a fairly low GTP hydrolysis rate. Plays a role in control of the cell cycle, stress response, ribosome biogenesis and in those bacteria that undergo differentiation, in morphogenesis control.</text>
</comment>
<dbReference type="PROSITE" id="PS51881">
    <property type="entry name" value="OCT"/>
    <property type="match status" value="1"/>
</dbReference>
<dbReference type="GO" id="GO:0003924">
    <property type="term" value="F:GTPase activity"/>
    <property type="evidence" value="ECO:0007669"/>
    <property type="project" value="UniProtKB-UniRule"/>
</dbReference>
<dbReference type="SUPFAM" id="SSF52540">
    <property type="entry name" value="P-loop containing nucleoside triphosphate hydrolases"/>
    <property type="match status" value="1"/>
</dbReference>
<comment type="similarity">
    <text evidence="2 9">Belongs to the TRAFAC class OBG-HflX-like GTPase superfamily. OBG GTPase family.</text>
</comment>
<dbReference type="AlphaFoldDB" id="A0A9D1XZZ7"/>
<dbReference type="SUPFAM" id="SSF102741">
    <property type="entry name" value="Obg GTP-binding protein C-terminal domain"/>
    <property type="match status" value="1"/>
</dbReference>
<comment type="cofactor">
    <cofactor evidence="1 9">
        <name>Mg(2+)</name>
        <dbReference type="ChEBI" id="CHEBI:18420"/>
    </cofactor>
</comment>
<dbReference type="InterPro" id="IPR036346">
    <property type="entry name" value="GTP-bd_prot_GTP1/OBG_C_sf"/>
</dbReference>
<evidence type="ECO:0000256" key="2">
    <source>
        <dbReference type="ARBA" id="ARBA00007699"/>
    </source>
</evidence>
<evidence type="ECO:0000256" key="9">
    <source>
        <dbReference type="HAMAP-Rule" id="MF_01454"/>
    </source>
</evidence>
<feature type="domain" description="OBG-type G" evidence="10">
    <location>
        <begin position="162"/>
        <end position="332"/>
    </location>
</feature>
<evidence type="ECO:0000259" key="12">
    <source>
        <dbReference type="PROSITE" id="PS51883"/>
    </source>
</evidence>
<dbReference type="PROSITE" id="PS00905">
    <property type="entry name" value="GTP1_OBG"/>
    <property type="match status" value="1"/>
</dbReference>
<dbReference type="PRINTS" id="PR00326">
    <property type="entry name" value="GTP1OBG"/>
</dbReference>
<dbReference type="NCBIfam" id="NF008955">
    <property type="entry name" value="PRK12297.1"/>
    <property type="match status" value="1"/>
</dbReference>
<dbReference type="Pfam" id="PF09269">
    <property type="entry name" value="DUF1967"/>
    <property type="match status" value="1"/>
</dbReference>
<reference evidence="13" key="1">
    <citation type="journal article" date="2021" name="PeerJ">
        <title>Extensive microbial diversity within the chicken gut microbiome revealed by metagenomics and culture.</title>
        <authorList>
            <person name="Gilroy R."/>
            <person name="Ravi A."/>
            <person name="Getino M."/>
            <person name="Pursley I."/>
            <person name="Horton D.L."/>
            <person name="Alikhan N.F."/>
            <person name="Baker D."/>
            <person name="Gharbi K."/>
            <person name="Hall N."/>
            <person name="Watson M."/>
            <person name="Adriaenssens E.M."/>
            <person name="Foster-Nyarko E."/>
            <person name="Jarju S."/>
            <person name="Secka A."/>
            <person name="Antonio M."/>
            <person name="Oren A."/>
            <person name="Chaudhuri R.R."/>
            <person name="La Ragione R."/>
            <person name="Hildebrand F."/>
            <person name="Pallen M.J."/>
        </authorList>
    </citation>
    <scope>NUCLEOTIDE SEQUENCE</scope>
    <source>
        <strain evidence="13">ChiHecec2B26-7398</strain>
    </source>
</reference>
<dbReference type="FunFam" id="2.70.210.12:FF:000001">
    <property type="entry name" value="GTPase Obg"/>
    <property type="match status" value="1"/>
</dbReference>
<dbReference type="NCBIfam" id="NF008954">
    <property type="entry name" value="PRK12296.1"/>
    <property type="match status" value="1"/>
</dbReference>
<feature type="binding site" evidence="9">
    <location>
        <position position="195"/>
    </location>
    <ligand>
        <name>Mg(2+)</name>
        <dbReference type="ChEBI" id="CHEBI:18420"/>
    </ligand>
</feature>
<dbReference type="HAMAP" id="MF_01454">
    <property type="entry name" value="GTPase_Obg"/>
    <property type="match status" value="1"/>
</dbReference>
<dbReference type="Proteomes" id="UP000886751">
    <property type="component" value="Unassembled WGS sequence"/>
</dbReference>
<comment type="subcellular location">
    <subcellularLocation>
        <location evidence="9">Cytoplasm</location>
    </subcellularLocation>
</comment>
<evidence type="ECO:0000256" key="7">
    <source>
        <dbReference type="ARBA" id="ARBA00022842"/>
    </source>
</evidence>
<dbReference type="InterPro" id="IPR006169">
    <property type="entry name" value="GTP1_OBG_dom"/>
</dbReference>
<proteinExistence type="inferred from homology"/>
<evidence type="ECO:0000256" key="1">
    <source>
        <dbReference type="ARBA" id="ARBA00001946"/>
    </source>
</evidence>
<comment type="caution">
    <text evidence="13">The sequence shown here is derived from an EMBL/GenBank/DDBJ whole genome shotgun (WGS) entry which is preliminary data.</text>
</comment>
<dbReference type="NCBIfam" id="TIGR03595">
    <property type="entry name" value="Obg_CgtA_exten"/>
    <property type="match status" value="1"/>
</dbReference>
<dbReference type="GO" id="GO:0005737">
    <property type="term" value="C:cytoplasm"/>
    <property type="evidence" value="ECO:0007669"/>
    <property type="project" value="UniProtKB-SubCell"/>
</dbReference>
<dbReference type="NCBIfam" id="TIGR02729">
    <property type="entry name" value="Obg_CgtA"/>
    <property type="match status" value="1"/>
</dbReference>
<dbReference type="InterPro" id="IPR006074">
    <property type="entry name" value="GTP1-OBG_CS"/>
</dbReference>
<evidence type="ECO:0000313" key="13">
    <source>
        <dbReference type="EMBL" id="HIX94713.1"/>
    </source>
</evidence>
<feature type="binding site" evidence="9">
    <location>
        <begin position="313"/>
        <end position="315"/>
    </location>
    <ligand>
        <name>GTP</name>
        <dbReference type="ChEBI" id="CHEBI:37565"/>
    </ligand>
</feature>
<dbReference type="Pfam" id="PF01926">
    <property type="entry name" value="MMR_HSR1"/>
    <property type="match status" value="1"/>
</dbReference>
<evidence type="ECO:0000313" key="14">
    <source>
        <dbReference type="Proteomes" id="UP000886751"/>
    </source>
</evidence>
<dbReference type="EMBL" id="DXEI01000071">
    <property type="protein sequence ID" value="HIX94713.1"/>
    <property type="molecule type" value="Genomic_DNA"/>
</dbReference>
<dbReference type="InterPro" id="IPR006073">
    <property type="entry name" value="GTP-bd"/>
</dbReference>
<dbReference type="GO" id="GO:0005525">
    <property type="term" value="F:GTP binding"/>
    <property type="evidence" value="ECO:0007669"/>
    <property type="project" value="UniProtKB-UniRule"/>
</dbReference>
<keyword evidence="4 9" id="KW-0479">Metal-binding</keyword>
<evidence type="ECO:0000256" key="8">
    <source>
        <dbReference type="ARBA" id="ARBA00023134"/>
    </source>
</evidence>
<evidence type="ECO:0000256" key="6">
    <source>
        <dbReference type="ARBA" id="ARBA00022801"/>
    </source>
</evidence>
<dbReference type="PROSITE" id="PS51710">
    <property type="entry name" value="G_OBG"/>
    <property type="match status" value="1"/>
</dbReference>
<dbReference type="PROSITE" id="PS51883">
    <property type="entry name" value="OBG"/>
    <property type="match status" value="1"/>
</dbReference>
<organism evidence="13 14">
    <name type="scientific">Candidatus Gemmiger excrementipullorum</name>
    <dbReference type="NCBI Taxonomy" id="2838610"/>
    <lineage>
        <taxon>Bacteria</taxon>
        <taxon>Bacillati</taxon>
        <taxon>Bacillota</taxon>
        <taxon>Clostridia</taxon>
        <taxon>Eubacteriales</taxon>
        <taxon>Gemmiger</taxon>
    </lineage>
</organism>
<keyword evidence="8 9" id="KW-0342">GTP-binding</keyword>
<feature type="domain" description="Obg" evidence="12">
    <location>
        <begin position="4"/>
        <end position="161"/>
    </location>
</feature>
<dbReference type="InterPro" id="IPR045086">
    <property type="entry name" value="OBG_GTPase"/>
</dbReference>
<reference evidence="13" key="2">
    <citation type="submission" date="2021-04" db="EMBL/GenBank/DDBJ databases">
        <authorList>
            <person name="Gilroy R."/>
        </authorList>
    </citation>
    <scope>NUCLEOTIDE SEQUENCE</scope>
    <source>
        <strain evidence="13">ChiHecec2B26-7398</strain>
    </source>
</reference>
<dbReference type="GO" id="GO:0000287">
    <property type="term" value="F:magnesium ion binding"/>
    <property type="evidence" value="ECO:0007669"/>
    <property type="project" value="InterPro"/>
</dbReference>
<accession>A0A9D1XZZ7</accession>
<dbReference type="Gene3D" id="2.70.210.12">
    <property type="entry name" value="GTP1/OBG domain"/>
    <property type="match status" value="1"/>
</dbReference>
<keyword evidence="7 9" id="KW-0460">Magnesium</keyword>
<evidence type="ECO:0000256" key="4">
    <source>
        <dbReference type="ARBA" id="ARBA00022723"/>
    </source>
</evidence>
<gene>
    <name evidence="13" type="primary">obgE</name>
    <name evidence="9" type="synonym">obg</name>
    <name evidence="13" type="ORF">H9846_04575</name>
</gene>
<dbReference type="Gene3D" id="3.40.50.300">
    <property type="entry name" value="P-loop containing nucleotide triphosphate hydrolases"/>
    <property type="match status" value="1"/>
</dbReference>
<dbReference type="PANTHER" id="PTHR11702:SF31">
    <property type="entry name" value="MITOCHONDRIAL RIBOSOME-ASSOCIATED GTPASE 2"/>
    <property type="match status" value="1"/>
</dbReference>
<dbReference type="EC" id="3.6.5.-" evidence="9"/>
<keyword evidence="6 9" id="KW-0378">Hydrolase</keyword>
<feature type="binding site" evidence="9">
    <location>
        <begin position="193"/>
        <end position="197"/>
    </location>
    <ligand>
        <name>GTP</name>
        <dbReference type="ChEBI" id="CHEBI:37565"/>
    </ligand>
</feature>
<feature type="binding site" evidence="9">
    <location>
        <begin position="285"/>
        <end position="288"/>
    </location>
    <ligand>
        <name>GTP</name>
        <dbReference type="ChEBI" id="CHEBI:37565"/>
    </ligand>
</feature>
<dbReference type="PANTHER" id="PTHR11702">
    <property type="entry name" value="DEVELOPMENTALLY REGULATED GTP-BINDING PROTEIN-RELATED"/>
    <property type="match status" value="1"/>
</dbReference>
<feature type="binding site" evidence="9">
    <location>
        <position position="175"/>
    </location>
    <ligand>
        <name>Mg(2+)</name>
        <dbReference type="ChEBI" id="CHEBI:18420"/>
    </ligand>
</feature>
<evidence type="ECO:0000256" key="5">
    <source>
        <dbReference type="ARBA" id="ARBA00022741"/>
    </source>
</evidence>
<dbReference type="InterPro" id="IPR014100">
    <property type="entry name" value="GTP-bd_Obg/CgtA"/>
</dbReference>
<keyword evidence="5 9" id="KW-0547">Nucleotide-binding</keyword>
<dbReference type="Gene3D" id="3.30.300.350">
    <property type="entry name" value="GTP-binding protein OBG, C-terminal domain"/>
    <property type="match status" value="1"/>
</dbReference>
<feature type="binding site" evidence="9">
    <location>
        <begin position="215"/>
        <end position="218"/>
    </location>
    <ligand>
        <name>GTP</name>
        <dbReference type="ChEBI" id="CHEBI:37565"/>
    </ligand>
</feature>
<evidence type="ECO:0000259" key="10">
    <source>
        <dbReference type="PROSITE" id="PS51710"/>
    </source>
</evidence>
<dbReference type="NCBIfam" id="NF008956">
    <property type="entry name" value="PRK12299.1"/>
    <property type="match status" value="1"/>
</dbReference>
<feature type="domain" description="OCT" evidence="11">
    <location>
        <begin position="349"/>
        <end position="427"/>
    </location>
</feature>
<comment type="subunit">
    <text evidence="9">Monomer.</text>
</comment>
<protein>
    <recommendedName>
        <fullName evidence="9">GTPase Obg</fullName>
        <ecNumber evidence="9">3.6.5.-</ecNumber>
    </recommendedName>
    <alternativeName>
        <fullName evidence="9">GTP-binding protein Obg</fullName>
    </alternativeName>
</protein>
<sequence length="427" mass="46203">MATSNFIDTATIWLHAGKGGDGAVTFHREKYVAAGGPDGGDGGRGGDILFVADDNLSTLMDFRYKRKYTAPDGENGRAKRQSGADADDLVIRVPRGTVLKEAESGLVIADLSGSEPVVVARGGRGGWGNAHFATPTRQIPKFAKPGLPGEDLHVQLELKVIADVGLIGFPNVGKSTLISMLSAARPKIANYHFTTLTPVLGVVRVGPEQSFVCADIPGLIEGAAEGVGLGHDFLRHVERCRLLLHVVDVSGCEGRDPKADFAQINKELAGFSAELAERPQIVLGNKCDIAAPEQIEEFKAFIEGQGLTFLPISAATRQGIDALPALVYNRLQDLPPIKVYEPEYKRPDKSALPTRPFTVTRTGEHEFTVDAPWLERILAGTNVEDYESLQYFQTQLGDSGILDKLVAEGVEEDDTIKIGEYEFDYLY</sequence>
<dbReference type="InterPro" id="IPR027417">
    <property type="entry name" value="P-loop_NTPase"/>
</dbReference>
<dbReference type="Pfam" id="PF01018">
    <property type="entry name" value="GTP1_OBG"/>
    <property type="match status" value="1"/>
</dbReference>
<dbReference type="GO" id="GO:0042254">
    <property type="term" value="P:ribosome biogenesis"/>
    <property type="evidence" value="ECO:0007669"/>
    <property type="project" value="UniProtKB-UniRule"/>
</dbReference>
<dbReference type="CDD" id="cd01898">
    <property type="entry name" value="Obg"/>
    <property type="match status" value="1"/>
</dbReference>
<evidence type="ECO:0000259" key="11">
    <source>
        <dbReference type="PROSITE" id="PS51881"/>
    </source>
</evidence>
<dbReference type="InterPro" id="IPR036726">
    <property type="entry name" value="GTP1_OBG_dom_sf"/>
</dbReference>
<feature type="binding site" evidence="9">
    <location>
        <begin position="168"/>
        <end position="175"/>
    </location>
    <ligand>
        <name>GTP</name>
        <dbReference type="ChEBI" id="CHEBI:37565"/>
    </ligand>
</feature>
<keyword evidence="3 9" id="KW-0963">Cytoplasm</keyword>
<evidence type="ECO:0000256" key="3">
    <source>
        <dbReference type="ARBA" id="ARBA00022490"/>
    </source>
</evidence>